<keyword evidence="1" id="KW-0732">Signal</keyword>
<feature type="chain" id="PRO_5046347620" description="Lipoprotein" evidence="1">
    <location>
        <begin position="21"/>
        <end position="193"/>
    </location>
</feature>
<dbReference type="Proteomes" id="UP001519292">
    <property type="component" value="Unassembled WGS sequence"/>
</dbReference>
<gene>
    <name evidence="2" type="ORF">J2Z60_001849</name>
</gene>
<dbReference type="EMBL" id="JAGGLU010000012">
    <property type="protein sequence ID" value="MBP2058661.1"/>
    <property type="molecule type" value="Genomic_DNA"/>
</dbReference>
<evidence type="ECO:0000313" key="2">
    <source>
        <dbReference type="EMBL" id="MBP2058661.1"/>
    </source>
</evidence>
<name>A0ABS4MG43_9LACO</name>
<evidence type="ECO:0008006" key="4">
    <source>
        <dbReference type="Google" id="ProtNLM"/>
    </source>
</evidence>
<accession>A0ABS4MG43</accession>
<keyword evidence="3" id="KW-1185">Reference proteome</keyword>
<organism evidence="2 3">
    <name type="scientific">Lactobacillus colini</name>
    <dbReference type="NCBI Taxonomy" id="1819254"/>
    <lineage>
        <taxon>Bacteria</taxon>
        <taxon>Bacillati</taxon>
        <taxon>Bacillota</taxon>
        <taxon>Bacilli</taxon>
        <taxon>Lactobacillales</taxon>
        <taxon>Lactobacillaceae</taxon>
        <taxon>Lactobacillus</taxon>
    </lineage>
</organism>
<reference evidence="2 3" key="1">
    <citation type="submission" date="2021-03" db="EMBL/GenBank/DDBJ databases">
        <title>Genomic Encyclopedia of Type Strains, Phase IV (KMG-IV): sequencing the most valuable type-strain genomes for metagenomic binning, comparative biology and taxonomic classification.</title>
        <authorList>
            <person name="Goeker M."/>
        </authorList>
    </citation>
    <scope>NUCLEOTIDE SEQUENCE [LARGE SCALE GENOMIC DNA]</scope>
    <source>
        <strain evidence="2 3">DSM 101872</strain>
    </source>
</reference>
<feature type="signal peptide" evidence="1">
    <location>
        <begin position="1"/>
        <end position="20"/>
    </location>
</feature>
<evidence type="ECO:0000256" key="1">
    <source>
        <dbReference type="SAM" id="SignalP"/>
    </source>
</evidence>
<dbReference type="PROSITE" id="PS51257">
    <property type="entry name" value="PROKAR_LIPOPROTEIN"/>
    <property type="match status" value="1"/>
</dbReference>
<dbReference type="RefSeq" id="WP_209687390.1">
    <property type="nucleotide sequence ID" value="NZ_JAGGLU010000012.1"/>
</dbReference>
<proteinExistence type="predicted"/>
<protein>
    <recommendedName>
        <fullName evidence="4">Lipoprotein</fullName>
    </recommendedName>
</protein>
<comment type="caution">
    <text evidence="2">The sequence shown here is derived from an EMBL/GenBank/DDBJ whole genome shotgun (WGS) entry which is preliminary data.</text>
</comment>
<evidence type="ECO:0000313" key="3">
    <source>
        <dbReference type="Proteomes" id="UP001519292"/>
    </source>
</evidence>
<sequence length="193" mass="21872">MKKIILLIFILIFVVGCSNSKDNPNSRTNSRTQPSGNTTIVRQSVSDNKSNIDKKYRGLQLMSTPQAFRGTWYRSDANSKDTRKLIITKHLIDDSVLYKKVSKIRLDHNSEKQNKEYAGNISIGQVGTIKGRQSLSVRDVLGSVSIIYLVGNFKGHPCLYLAYSFGDYEIHGALFKNPQTAIKYRKYDFSQVK</sequence>